<protein>
    <submittedName>
        <fullName evidence="1">Uncharacterized protein</fullName>
    </submittedName>
</protein>
<organism evidence="1 2">
    <name type="scientific">Rhizobium altiplani</name>
    <dbReference type="NCBI Taxonomy" id="1864509"/>
    <lineage>
        <taxon>Bacteria</taxon>
        <taxon>Pseudomonadati</taxon>
        <taxon>Pseudomonadota</taxon>
        <taxon>Alphaproteobacteria</taxon>
        <taxon>Hyphomicrobiales</taxon>
        <taxon>Rhizobiaceae</taxon>
        <taxon>Rhizobium/Agrobacterium group</taxon>
        <taxon>Rhizobium</taxon>
    </lineage>
</organism>
<dbReference type="Proteomes" id="UP000068164">
    <property type="component" value="Unassembled WGS sequence"/>
</dbReference>
<evidence type="ECO:0000313" key="2">
    <source>
        <dbReference type="Proteomes" id="UP000068164"/>
    </source>
</evidence>
<accession>A0A125Q4N0</accession>
<evidence type="ECO:0000313" key="1">
    <source>
        <dbReference type="EMBL" id="KWV42126.1"/>
    </source>
</evidence>
<reference evidence="1 2" key="1">
    <citation type="submission" date="2015-11" db="EMBL/GenBank/DDBJ databases">
        <title>Draft Genome Sequence of the Strain BR 10423 (Rhizobium sp.) isolated from nodules of Mimosa pudica.</title>
        <authorList>
            <person name="Barauna A.C."/>
            <person name="Zilli J.E."/>
            <person name="Simoes-Araujo J.L."/>
            <person name="Reis V.M."/>
            <person name="James E.K."/>
            <person name="Reis F.B.Jr."/>
            <person name="Rouws L.F."/>
            <person name="Passos S.R."/>
            <person name="Gois S.R."/>
        </authorList>
    </citation>
    <scope>NUCLEOTIDE SEQUENCE [LARGE SCALE GENOMIC DNA]</scope>
    <source>
        <strain evidence="1 2">BR10423</strain>
    </source>
</reference>
<dbReference type="RefSeq" id="WP_062374764.1">
    <property type="nucleotide sequence ID" value="NZ_LNCD01000137.1"/>
</dbReference>
<sequence>MLAAEALRLAAIEILRPTAAVEAGTGFPTLAGLNVLDSRETAVEDIDRSKPYTPILALHTTEAGVALRGPLSSANDVSADTVLDVVAELAVVEQDGQGEFAFAAATTDPEARLVLAALCAQVRYLLERSQSGGMWRYLVQRIVNIEYQSFAAPEIGVRIQRTTMRFHCEIRDDDFEVVGLPEPLATIYAKLPAQSYAKAKLAALASHFSPDVLPSLDRVTIDTGPNFPGAQVNFP</sequence>
<comment type="caution">
    <text evidence="1">The sequence shown here is derived from an EMBL/GenBank/DDBJ whole genome shotgun (WGS) entry which is preliminary data.</text>
</comment>
<dbReference type="EMBL" id="LNCD01000137">
    <property type="protein sequence ID" value="KWV42126.1"/>
    <property type="molecule type" value="Genomic_DNA"/>
</dbReference>
<dbReference type="AlphaFoldDB" id="A0A125Q4N0"/>
<proteinExistence type="predicted"/>
<dbReference type="OrthoDB" id="8082736at2"/>
<name>A0A125Q4N0_9HYPH</name>
<keyword evidence="2" id="KW-1185">Reference proteome</keyword>
<gene>
    <name evidence="1" type="ORF">AS026_21190</name>
</gene>